<proteinExistence type="predicted"/>
<dbReference type="EMBL" id="CP017269">
    <property type="protein sequence ID" value="AOT69575.1"/>
    <property type="molecule type" value="Genomic_DNA"/>
</dbReference>
<protein>
    <submittedName>
        <fullName evidence="1">Uncharacterized protein</fullName>
    </submittedName>
</protein>
<evidence type="ECO:0000313" key="1">
    <source>
        <dbReference type="EMBL" id="AOT69575.1"/>
    </source>
</evidence>
<dbReference type="SUPFAM" id="SSF53254">
    <property type="entry name" value="Phosphoglycerate mutase-like"/>
    <property type="match status" value="1"/>
</dbReference>
<keyword evidence="2" id="KW-1185">Reference proteome</keyword>
<dbReference type="STRING" id="1424294.Gferi_08280"/>
<dbReference type="OrthoDB" id="1680942at2"/>
<name>A0A1D8GFA9_9FIRM</name>
<dbReference type="InterPro" id="IPR013078">
    <property type="entry name" value="His_Pase_superF_clade-1"/>
</dbReference>
<dbReference type="RefSeq" id="WP_069975405.1">
    <property type="nucleotide sequence ID" value="NZ_CP017269.1"/>
</dbReference>
<dbReference type="KEGG" id="gfe:Gferi_08280"/>
<sequence>MKVGLIRHFEVDLPLKKNLSSNEFAEWVKRYNSFKVKTREIEINSTEWDKCYSSDLPRAMETANYLFKGKIHKTELIREVPLGPIITTKFKIHQRSIEKLGNHRQNDSVPLLCRTD</sequence>
<organism evidence="1 2">
    <name type="scientific">Geosporobacter ferrireducens</name>
    <dbReference type="NCBI Taxonomy" id="1424294"/>
    <lineage>
        <taxon>Bacteria</taxon>
        <taxon>Bacillati</taxon>
        <taxon>Bacillota</taxon>
        <taxon>Clostridia</taxon>
        <taxon>Peptostreptococcales</taxon>
        <taxon>Thermotaleaceae</taxon>
        <taxon>Geosporobacter</taxon>
    </lineage>
</organism>
<reference evidence="1 2" key="1">
    <citation type="submission" date="2016-09" db="EMBL/GenBank/DDBJ databases">
        <title>Genomic analysis reveals versatility of anaerobic energy metabolism of Geosporobacter ferrireducens IRF9 of phylum Firmicutes.</title>
        <authorList>
            <person name="Kim S.-J."/>
        </authorList>
    </citation>
    <scope>NUCLEOTIDE SEQUENCE [LARGE SCALE GENOMIC DNA]</scope>
    <source>
        <strain evidence="1 2">IRF9</strain>
    </source>
</reference>
<dbReference type="AlphaFoldDB" id="A0A1D8GFA9"/>
<dbReference type="Pfam" id="PF00300">
    <property type="entry name" value="His_Phos_1"/>
    <property type="match status" value="1"/>
</dbReference>
<evidence type="ECO:0000313" key="2">
    <source>
        <dbReference type="Proteomes" id="UP000095743"/>
    </source>
</evidence>
<gene>
    <name evidence="1" type="ORF">Gferi_08280</name>
</gene>
<dbReference type="Proteomes" id="UP000095743">
    <property type="component" value="Chromosome"/>
</dbReference>
<accession>A0A1D8GFA9</accession>
<dbReference type="Gene3D" id="3.40.50.1240">
    <property type="entry name" value="Phosphoglycerate mutase-like"/>
    <property type="match status" value="1"/>
</dbReference>
<dbReference type="InterPro" id="IPR029033">
    <property type="entry name" value="His_PPase_superfam"/>
</dbReference>